<comment type="caution">
    <text evidence="3">The sequence shown here is derived from an EMBL/GenBank/DDBJ whole genome shotgun (WGS) entry which is preliminary data.</text>
</comment>
<feature type="region of interest" description="Disordered" evidence="1">
    <location>
        <begin position="1"/>
        <end position="22"/>
    </location>
</feature>
<organism evidence="3 4">
    <name type="scientific">Actinobacteria bacterium BACL2 MAG-120802-bin41</name>
    <dbReference type="NCBI Taxonomy" id="1655568"/>
    <lineage>
        <taxon>Bacteria</taxon>
        <taxon>Bacillati</taxon>
        <taxon>Actinomycetota</taxon>
        <taxon>Actinomycetes</taxon>
        <taxon>Actinomycetes incertae sedis</taxon>
        <taxon>ac1 cluster</taxon>
    </lineage>
</organism>
<accession>A0A0R2NZM5</accession>
<name>A0A0R2NZM5_9ACTN</name>
<dbReference type="EMBL" id="LIAS01000004">
    <property type="protein sequence ID" value="KRO31349.1"/>
    <property type="molecule type" value="Genomic_DNA"/>
</dbReference>
<evidence type="ECO:0000313" key="3">
    <source>
        <dbReference type="EMBL" id="KRO31349.1"/>
    </source>
</evidence>
<evidence type="ECO:0000313" key="4">
    <source>
        <dbReference type="Proteomes" id="UP000053941"/>
    </source>
</evidence>
<proteinExistence type="predicted"/>
<sequence>MRDDGQRAASVIKIPPTPSSNGAEVKVIRSTRRKKSISAYRQAGAIVISVPARLSKSEVRQVIPEMVSKVLSLEAREKIGEEDLYKRSLELLAKYLPECPVKPLSVTWRTMSERWGSCTTVERSIRISERLNGAPGYVLDYLLVHELIHLMIADHGPAFEALLARFELGKEASAYLEGYEAGVRAGN</sequence>
<dbReference type="InterPro" id="IPR002725">
    <property type="entry name" value="YgjP-like_metallopeptidase"/>
</dbReference>
<evidence type="ECO:0000259" key="2">
    <source>
        <dbReference type="Pfam" id="PF01863"/>
    </source>
</evidence>
<dbReference type="AlphaFoldDB" id="A0A0R2NZM5"/>
<dbReference type="Gene3D" id="3.30.2010.10">
    <property type="entry name" value="Metalloproteases ('zincins'), catalytic domain"/>
    <property type="match status" value="1"/>
</dbReference>
<protein>
    <recommendedName>
        <fullName evidence="2">YgjP-like metallopeptidase domain-containing protein</fullName>
    </recommendedName>
</protein>
<evidence type="ECO:0000256" key="1">
    <source>
        <dbReference type="SAM" id="MobiDB-lite"/>
    </source>
</evidence>
<dbReference type="PANTHER" id="PTHR30399:SF1">
    <property type="entry name" value="UTP PYROPHOSPHATASE"/>
    <property type="match status" value="1"/>
</dbReference>
<dbReference type="CDD" id="cd07344">
    <property type="entry name" value="M48_yhfN_like"/>
    <property type="match status" value="1"/>
</dbReference>
<reference evidence="3 4" key="1">
    <citation type="submission" date="2015-10" db="EMBL/GenBank/DDBJ databases">
        <title>Metagenome-Assembled Genomes uncover a global brackish microbiome.</title>
        <authorList>
            <person name="Hugerth L.W."/>
            <person name="Larsson J."/>
            <person name="Alneberg J."/>
            <person name="Lindh M.V."/>
            <person name="Legrand C."/>
            <person name="Pinhassi J."/>
            <person name="Andersson A.F."/>
        </authorList>
    </citation>
    <scope>NUCLEOTIDE SEQUENCE [LARGE SCALE GENOMIC DNA]</scope>
    <source>
        <strain evidence="3">BACL2 MAG-120802-bin41</strain>
    </source>
</reference>
<dbReference type="Proteomes" id="UP000053941">
    <property type="component" value="Unassembled WGS sequence"/>
</dbReference>
<dbReference type="Pfam" id="PF01863">
    <property type="entry name" value="YgjP-like"/>
    <property type="match status" value="1"/>
</dbReference>
<feature type="domain" description="YgjP-like metallopeptidase" evidence="2">
    <location>
        <begin position="89"/>
        <end position="166"/>
    </location>
</feature>
<gene>
    <name evidence="3" type="ORF">ABR60_02765</name>
</gene>
<dbReference type="PANTHER" id="PTHR30399">
    <property type="entry name" value="UNCHARACTERIZED PROTEIN YGJP"/>
    <property type="match status" value="1"/>
</dbReference>
<dbReference type="InterPro" id="IPR053136">
    <property type="entry name" value="UTP_pyrophosphatase-like"/>
</dbReference>